<name>A0ABR4QUC1_9CEST</name>
<reference evidence="2 3" key="1">
    <citation type="journal article" date="2022" name="Front. Cell. Infect. Microbiol.">
        <title>The Genomes of Two Strains of Taenia crassiceps the Animal Model for the Study of Human Cysticercosis.</title>
        <authorList>
            <person name="Bobes R.J."/>
            <person name="Estrada K."/>
            <person name="Rios-Valencia D.G."/>
            <person name="Calderon-Gallegos A."/>
            <person name="de la Torre P."/>
            <person name="Carrero J.C."/>
            <person name="Sanchez-Flores A."/>
            <person name="Laclette J.P."/>
        </authorList>
    </citation>
    <scope>NUCLEOTIDE SEQUENCE [LARGE SCALE GENOMIC DNA]</scope>
    <source>
        <strain evidence="2">WFUcys</strain>
    </source>
</reference>
<comment type="caution">
    <text evidence="2">The sequence shown here is derived from an EMBL/GenBank/DDBJ whole genome shotgun (WGS) entry which is preliminary data.</text>
</comment>
<keyword evidence="3" id="KW-1185">Reference proteome</keyword>
<feature type="region of interest" description="Disordered" evidence="1">
    <location>
        <begin position="74"/>
        <end position="94"/>
    </location>
</feature>
<evidence type="ECO:0000313" key="3">
    <source>
        <dbReference type="Proteomes" id="UP001651158"/>
    </source>
</evidence>
<evidence type="ECO:0000256" key="1">
    <source>
        <dbReference type="SAM" id="MobiDB-lite"/>
    </source>
</evidence>
<evidence type="ECO:0000313" key="2">
    <source>
        <dbReference type="EMBL" id="KAL5113113.1"/>
    </source>
</evidence>
<organism evidence="2 3">
    <name type="scientific">Taenia crassiceps</name>
    <dbReference type="NCBI Taxonomy" id="6207"/>
    <lineage>
        <taxon>Eukaryota</taxon>
        <taxon>Metazoa</taxon>
        <taxon>Spiralia</taxon>
        <taxon>Lophotrochozoa</taxon>
        <taxon>Platyhelminthes</taxon>
        <taxon>Cestoda</taxon>
        <taxon>Eucestoda</taxon>
        <taxon>Cyclophyllidea</taxon>
        <taxon>Taeniidae</taxon>
        <taxon>Taenia</taxon>
    </lineage>
</organism>
<dbReference type="Proteomes" id="UP001651158">
    <property type="component" value="Unassembled WGS sequence"/>
</dbReference>
<proteinExistence type="predicted"/>
<accession>A0ABR4QUC1</accession>
<dbReference type="EMBL" id="JAKROA010000001">
    <property type="protein sequence ID" value="KAL5113113.1"/>
    <property type="molecule type" value="Genomic_DNA"/>
</dbReference>
<protein>
    <submittedName>
        <fullName evidence="2">Uncharacterized protein</fullName>
    </submittedName>
</protein>
<sequence length="94" mass="10691">MLLSRLRLTRDRKDGVDNSRRRSEVMANCKEHGFCILQGLFAYSCCICGLVTSNMRKHLKIWDGWCVGDGSTTADAKEQWGGGATERRKRRVAR</sequence>
<gene>
    <name evidence="2" type="ORF">TcWFU_010453</name>
</gene>